<accession>A0A8D9E6E5</accession>
<organism evidence="2">
    <name type="scientific">Cacopsylla melanoneura</name>
    <dbReference type="NCBI Taxonomy" id="428564"/>
    <lineage>
        <taxon>Eukaryota</taxon>
        <taxon>Metazoa</taxon>
        <taxon>Ecdysozoa</taxon>
        <taxon>Arthropoda</taxon>
        <taxon>Hexapoda</taxon>
        <taxon>Insecta</taxon>
        <taxon>Pterygota</taxon>
        <taxon>Neoptera</taxon>
        <taxon>Paraneoptera</taxon>
        <taxon>Hemiptera</taxon>
        <taxon>Sternorrhyncha</taxon>
        <taxon>Psylloidea</taxon>
        <taxon>Psyllidae</taxon>
        <taxon>Psyllinae</taxon>
        <taxon>Cacopsylla</taxon>
    </lineage>
</organism>
<dbReference type="EMBL" id="HBUF01433183">
    <property type="protein sequence ID" value="CAG6742183.1"/>
    <property type="molecule type" value="Transcribed_RNA"/>
</dbReference>
<evidence type="ECO:0000313" key="2">
    <source>
        <dbReference type="EMBL" id="CAG6742182.1"/>
    </source>
</evidence>
<keyword evidence="1" id="KW-0732">Signal</keyword>
<evidence type="ECO:0000256" key="1">
    <source>
        <dbReference type="SAM" id="SignalP"/>
    </source>
</evidence>
<evidence type="ECO:0008006" key="3">
    <source>
        <dbReference type="Google" id="ProtNLM"/>
    </source>
</evidence>
<feature type="chain" id="PRO_5036429093" description="Secreted protein" evidence="1">
    <location>
        <begin position="20"/>
        <end position="101"/>
    </location>
</feature>
<dbReference type="AlphaFoldDB" id="A0A8D9E6E5"/>
<dbReference type="EMBL" id="HBUF01433182">
    <property type="protein sequence ID" value="CAG6742182.1"/>
    <property type="molecule type" value="Transcribed_RNA"/>
</dbReference>
<protein>
    <recommendedName>
        <fullName evidence="3">Secreted protein</fullName>
    </recommendedName>
</protein>
<name>A0A8D9E6E5_9HEMI</name>
<sequence length="101" mass="11167">MQSSPLILALSSSCAIVRCTSLLFLCFMRPNSCSVEGKSYTRAHTKDSVYSAVPVSDPMTVCVEQTAAVEERIFRASIKWNAASRFVILIDGPRSRTIVRH</sequence>
<reference evidence="2" key="1">
    <citation type="submission" date="2021-05" db="EMBL/GenBank/DDBJ databases">
        <authorList>
            <person name="Alioto T."/>
            <person name="Alioto T."/>
            <person name="Gomez Garrido J."/>
        </authorList>
    </citation>
    <scope>NUCLEOTIDE SEQUENCE</scope>
</reference>
<proteinExistence type="predicted"/>
<feature type="signal peptide" evidence="1">
    <location>
        <begin position="1"/>
        <end position="19"/>
    </location>
</feature>